<dbReference type="OrthoDB" id="3285280at2"/>
<dbReference type="RefSeq" id="WP_077351804.1">
    <property type="nucleotide sequence ID" value="NZ_CP019607.1"/>
</dbReference>
<protein>
    <recommendedName>
        <fullName evidence="2">Band 7 domain-containing protein</fullName>
    </recommendedName>
</protein>
<evidence type="ECO:0000313" key="3">
    <source>
        <dbReference type="EMBL" id="AQP52007.1"/>
    </source>
</evidence>
<dbReference type="Gene3D" id="3.30.479.30">
    <property type="entry name" value="Band 7 domain"/>
    <property type="match status" value="1"/>
</dbReference>
<sequence length="223" mass="23700">MRLSMFHVTVDPFEVVVASDDGGRVQVLPRGRHRRDRRGSYVPVSTARRLIQLAPQEIPTADGAQVKATAVAEVTVVDPVLALSFEQPEQVIYLAVQLAMRDAFADLEVAEVAKAARHDPALTQRVLDAAVAAGARVGYEVASVAVKDVLIPAELRAATMALITAKAQGQAQLEAARAETAALRTLANGAKILEDHPALAKLRMVQAIPMGSSLSLRVDDGAD</sequence>
<organism evidence="3 4">
    <name type="scientific">Tessaracoccus flavescens</name>
    <dbReference type="NCBI Taxonomy" id="399497"/>
    <lineage>
        <taxon>Bacteria</taxon>
        <taxon>Bacillati</taxon>
        <taxon>Actinomycetota</taxon>
        <taxon>Actinomycetes</taxon>
        <taxon>Propionibacteriales</taxon>
        <taxon>Propionibacteriaceae</taxon>
        <taxon>Tessaracoccus</taxon>
    </lineage>
</organism>
<keyword evidence="4" id="KW-1185">Reference proteome</keyword>
<proteinExistence type="inferred from homology"/>
<dbReference type="InterPro" id="IPR001107">
    <property type="entry name" value="Band_7"/>
</dbReference>
<evidence type="ECO:0000313" key="4">
    <source>
        <dbReference type="Proteomes" id="UP000188235"/>
    </source>
</evidence>
<dbReference type="PANTHER" id="PTHR10264">
    <property type="entry name" value="BAND 7 PROTEIN-RELATED"/>
    <property type="match status" value="1"/>
</dbReference>
<comment type="similarity">
    <text evidence="1">Belongs to the band 7/mec-2 family.</text>
</comment>
<gene>
    <name evidence="3" type="ORF">BW733_15435</name>
</gene>
<dbReference type="GO" id="GO:0005886">
    <property type="term" value="C:plasma membrane"/>
    <property type="evidence" value="ECO:0007669"/>
    <property type="project" value="InterPro"/>
</dbReference>
<dbReference type="EMBL" id="CP019607">
    <property type="protein sequence ID" value="AQP52007.1"/>
    <property type="molecule type" value="Genomic_DNA"/>
</dbReference>
<accession>A0A1Q2D0U1</accession>
<dbReference type="STRING" id="399497.BW733_15435"/>
<dbReference type="PRINTS" id="PR00721">
    <property type="entry name" value="STOMATIN"/>
</dbReference>
<dbReference type="Proteomes" id="UP000188235">
    <property type="component" value="Chromosome"/>
</dbReference>
<dbReference type="InterPro" id="IPR036013">
    <property type="entry name" value="Band_7/SPFH_dom_sf"/>
</dbReference>
<dbReference type="InterPro" id="IPR043202">
    <property type="entry name" value="Band-7_stomatin-like"/>
</dbReference>
<evidence type="ECO:0000259" key="2">
    <source>
        <dbReference type="Pfam" id="PF01145"/>
    </source>
</evidence>
<dbReference type="AlphaFoldDB" id="A0A1Q2D0U1"/>
<name>A0A1Q2D0U1_9ACTN</name>
<dbReference type="KEGG" id="tfa:BW733_15435"/>
<dbReference type="InterPro" id="IPR001972">
    <property type="entry name" value="Stomatin_HflK_fam"/>
</dbReference>
<evidence type="ECO:0000256" key="1">
    <source>
        <dbReference type="ARBA" id="ARBA00008164"/>
    </source>
</evidence>
<dbReference type="SUPFAM" id="SSF117892">
    <property type="entry name" value="Band 7/SPFH domain"/>
    <property type="match status" value="1"/>
</dbReference>
<feature type="domain" description="Band 7" evidence="2">
    <location>
        <begin position="10"/>
        <end position="179"/>
    </location>
</feature>
<dbReference type="Pfam" id="PF01145">
    <property type="entry name" value="Band_7"/>
    <property type="match status" value="1"/>
</dbReference>
<dbReference type="PANTHER" id="PTHR10264:SF19">
    <property type="entry name" value="AT06885P-RELATED"/>
    <property type="match status" value="1"/>
</dbReference>
<reference evidence="3 4" key="1">
    <citation type="journal article" date="2008" name="Int. J. Syst. Evol. Microbiol.">
        <title>Tessaracoccus flavescens sp. nov., isolated from marine sediment.</title>
        <authorList>
            <person name="Lee D.W."/>
            <person name="Lee S.D."/>
        </authorList>
    </citation>
    <scope>NUCLEOTIDE SEQUENCE [LARGE SCALE GENOMIC DNA]</scope>
    <source>
        <strain evidence="3 4">SST-39T</strain>
    </source>
</reference>